<protein>
    <submittedName>
        <fullName evidence="2">Glyoxalase</fullName>
    </submittedName>
</protein>
<dbReference type="Pfam" id="PF18029">
    <property type="entry name" value="Glyoxalase_6"/>
    <property type="match status" value="1"/>
</dbReference>
<keyword evidence="3" id="KW-1185">Reference proteome</keyword>
<reference evidence="3" key="1">
    <citation type="journal article" date="2020" name="Appl. Environ. Microbiol.">
        <title>Diazotrophic Anaeromyxobacter Isolates from Soils.</title>
        <authorList>
            <person name="Masuda Y."/>
            <person name="Yamanaka H."/>
            <person name="Xu Z.X."/>
            <person name="Shiratori Y."/>
            <person name="Aono T."/>
            <person name="Amachi S."/>
            <person name="Senoo K."/>
            <person name="Itoh H."/>
        </authorList>
    </citation>
    <scope>NUCLEOTIDE SEQUENCE [LARGE SCALE GENOMIC DNA]</scope>
    <source>
        <strain evidence="3">R267</strain>
    </source>
</reference>
<dbReference type="PROSITE" id="PS51819">
    <property type="entry name" value="VOC"/>
    <property type="match status" value="1"/>
</dbReference>
<dbReference type="EMBL" id="BJTG01000008">
    <property type="protein sequence ID" value="GEJ58482.1"/>
    <property type="molecule type" value="Genomic_DNA"/>
</dbReference>
<dbReference type="SUPFAM" id="SSF54593">
    <property type="entry name" value="Glyoxalase/Bleomycin resistance protein/Dihydroxybiphenyl dioxygenase"/>
    <property type="match status" value="1"/>
</dbReference>
<proteinExistence type="predicted"/>
<dbReference type="InterPro" id="IPR037523">
    <property type="entry name" value="VOC_core"/>
</dbReference>
<evidence type="ECO:0000313" key="3">
    <source>
        <dbReference type="Proteomes" id="UP000503640"/>
    </source>
</evidence>
<dbReference type="PANTHER" id="PTHR33993">
    <property type="entry name" value="GLYOXALASE-RELATED"/>
    <property type="match status" value="1"/>
</dbReference>
<dbReference type="AlphaFoldDB" id="A0A7I9VPZ9"/>
<accession>A0A7I9VPZ9</accession>
<sequence length="142" mass="14935">MTPGAAQQVLVNVDVPDLGRAERFYTAALGLTVGRRFGDAGVELLGAAAPIYLLATPAGSPPFSGAAERRRFDRHWTPVHLDFAVPDLDAALARAEAAGARRDLPVQQHAWGRLAVLADPFGHGFCLLQFEGAGYDAIATGG</sequence>
<evidence type="ECO:0000313" key="2">
    <source>
        <dbReference type="EMBL" id="GEJ58482.1"/>
    </source>
</evidence>
<feature type="domain" description="VOC" evidence="1">
    <location>
        <begin position="4"/>
        <end position="130"/>
    </location>
</feature>
<gene>
    <name evidence="2" type="ORF">AMYX_32230</name>
</gene>
<dbReference type="Gene3D" id="3.10.180.10">
    <property type="entry name" value="2,3-Dihydroxybiphenyl 1,2-Dioxygenase, domain 1"/>
    <property type="match status" value="1"/>
</dbReference>
<organism evidence="2 3">
    <name type="scientific">Anaeromyxobacter diazotrophicus</name>
    <dbReference type="NCBI Taxonomy" id="2590199"/>
    <lineage>
        <taxon>Bacteria</taxon>
        <taxon>Pseudomonadati</taxon>
        <taxon>Myxococcota</taxon>
        <taxon>Myxococcia</taxon>
        <taxon>Myxococcales</taxon>
        <taxon>Cystobacterineae</taxon>
        <taxon>Anaeromyxobacteraceae</taxon>
        <taxon>Anaeromyxobacter</taxon>
    </lineage>
</organism>
<dbReference type="CDD" id="cd06587">
    <property type="entry name" value="VOC"/>
    <property type="match status" value="1"/>
</dbReference>
<evidence type="ECO:0000259" key="1">
    <source>
        <dbReference type="PROSITE" id="PS51819"/>
    </source>
</evidence>
<comment type="caution">
    <text evidence="2">The sequence shown here is derived from an EMBL/GenBank/DDBJ whole genome shotgun (WGS) entry which is preliminary data.</text>
</comment>
<dbReference type="InterPro" id="IPR052164">
    <property type="entry name" value="Anthracycline_SecMetBiosynth"/>
</dbReference>
<name>A0A7I9VPZ9_9BACT</name>
<dbReference type="RefSeq" id="WP_176067088.1">
    <property type="nucleotide sequence ID" value="NZ_BJTG01000008.1"/>
</dbReference>
<dbReference type="Proteomes" id="UP000503640">
    <property type="component" value="Unassembled WGS sequence"/>
</dbReference>
<dbReference type="InterPro" id="IPR041581">
    <property type="entry name" value="Glyoxalase_6"/>
</dbReference>
<dbReference type="InterPro" id="IPR029068">
    <property type="entry name" value="Glyas_Bleomycin-R_OHBP_Dase"/>
</dbReference>